<gene>
    <name evidence="9" type="ORF">MKP09_19585</name>
</gene>
<keyword evidence="3" id="KW-1003">Cell membrane</keyword>
<dbReference type="Pfam" id="PF07690">
    <property type="entry name" value="MFS_1"/>
    <property type="match status" value="1"/>
</dbReference>
<dbReference type="SUPFAM" id="SSF103473">
    <property type="entry name" value="MFS general substrate transporter"/>
    <property type="match status" value="1"/>
</dbReference>
<protein>
    <submittedName>
        <fullName evidence="9">MFS transporter</fullName>
    </submittedName>
</protein>
<evidence type="ECO:0000313" key="10">
    <source>
        <dbReference type="Proteomes" id="UP001202248"/>
    </source>
</evidence>
<proteinExistence type="predicted"/>
<feature type="transmembrane region" description="Helical" evidence="7">
    <location>
        <begin position="171"/>
        <end position="191"/>
    </location>
</feature>
<comment type="subcellular location">
    <subcellularLocation>
        <location evidence="1">Cell membrane</location>
        <topology evidence="1">Multi-pass membrane protein</topology>
    </subcellularLocation>
</comment>
<dbReference type="InterPro" id="IPR020846">
    <property type="entry name" value="MFS_dom"/>
</dbReference>
<evidence type="ECO:0000256" key="5">
    <source>
        <dbReference type="ARBA" id="ARBA00022989"/>
    </source>
</evidence>
<feature type="transmembrane region" description="Helical" evidence="7">
    <location>
        <begin position="221"/>
        <end position="245"/>
    </location>
</feature>
<dbReference type="PANTHER" id="PTHR23517">
    <property type="entry name" value="RESISTANCE PROTEIN MDTM, PUTATIVE-RELATED-RELATED"/>
    <property type="match status" value="1"/>
</dbReference>
<feature type="transmembrane region" description="Helical" evidence="7">
    <location>
        <begin position="376"/>
        <end position="395"/>
    </location>
</feature>
<dbReference type="InterPro" id="IPR011701">
    <property type="entry name" value="MFS"/>
</dbReference>
<dbReference type="RefSeq" id="WP_240831976.1">
    <property type="nucleotide sequence ID" value="NZ_JAKWBL010000004.1"/>
</dbReference>
<sequence length="420" mass="46499">MKKFLALYINSYRGLSTPAWMLALVMLINRTGAMVLPFLAIYMREHLHFSLQDAGIVLSFFGLGSLLGNIAGGWLTDRFGNFKVQCLSLFLVAPLYLLVGALDTVPALSAGIFSISFVADLFRPANSAAITSYAKPENITRAFSLNRMAINLGFSFGPFLGGLLASISYNFLFWGNALGSFIAGIIFFVYFNKVKKRTVVKSNEVVFNNNTRRSAYSDWPYIFFAFACMLYFIPFCQILNAIPLFFNEKAALNTAQIGTIMGYSGFIIVLTEMMIVSLAQKRFSVYNSILLGTVFIIPGYLIYLFTTELLMLYISISLISLSEMLVMPFTATVGALRAGTHNKGSYMALNALGFSMAFIITPFLSTKIISAYGYNGLWLTDVLFIITALVCFVVIKKIMPLQEPAVTLEKSKKATLEDAL</sequence>
<reference evidence="9 10" key="1">
    <citation type="submission" date="2022-02" db="EMBL/GenBank/DDBJ databases">
        <authorList>
            <person name="Min J."/>
        </authorList>
    </citation>
    <scope>NUCLEOTIDE SEQUENCE [LARGE SCALE GENOMIC DNA]</scope>
    <source>
        <strain evidence="9 10">GR10-1</strain>
    </source>
</reference>
<feature type="transmembrane region" description="Helical" evidence="7">
    <location>
        <begin position="257"/>
        <end position="278"/>
    </location>
</feature>
<evidence type="ECO:0000256" key="4">
    <source>
        <dbReference type="ARBA" id="ARBA00022692"/>
    </source>
</evidence>
<keyword evidence="10" id="KW-1185">Reference proteome</keyword>
<feature type="transmembrane region" description="Helical" evidence="7">
    <location>
        <begin position="285"/>
        <end position="305"/>
    </location>
</feature>
<dbReference type="InterPro" id="IPR050171">
    <property type="entry name" value="MFS_Transporters"/>
</dbReference>
<evidence type="ECO:0000259" key="8">
    <source>
        <dbReference type="PROSITE" id="PS50850"/>
    </source>
</evidence>
<keyword evidence="6 7" id="KW-0472">Membrane</keyword>
<dbReference type="InterPro" id="IPR036259">
    <property type="entry name" value="MFS_trans_sf"/>
</dbReference>
<feature type="transmembrane region" description="Helical" evidence="7">
    <location>
        <begin position="346"/>
        <end position="364"/>
    </location>
</feature>
<evidence type="ECO:0000256" key="6">
    <source>
        <dbReference type="ARBA" id="ARBA00023136"/>
    </source>
</evidence>
<feature type="transmembrane region" description="Helical" evidence="7">
    <location>
        <begin position="95"/>
        <end position="122"/>
    </location>
</feature>
<feature type="transmembrane region" description="Helical" evidence="7">
    <location>
        <begin position="20"/>
        <end position="42"/>
    </location>
</feature>
<evidence type="ECO:0000256" key="3">
    <source>
        <dbReference type="ARBA" id="ARBA00022475"/>
    </source>
</evidence>
<feature type="transmembrane region" description="Helical" evidence="7">
    <location>
        <begin position="143"/>
        <end position="165"/>
    </location>
</feature>
<dbReference type="Proteomes" id="UP001202248">
    <property type="component" value="Unassembled WGS sequence"/>
</dbReference>
<dbReference type="PROSITE" id="PS50850">
    <property type="entry name" value="MFS"/>
    <property type="match status" value="1"/>
</dbReference>
<evidence type="ECO:0000256" key="1">
    <source>
        <dbReference type="ARBA" id="ARBA00004651"/>
    </source>
</evidence>
<feature type="transmembrane region" description="Helical" evidence="7">
    <location>
        <begin position="311"/>
        <end position="334"/>
    </location>
</feature>
<keyword evidence="2" id="KW-0813">Transport</keyword>
<name>A0ABS9SNK1_9BACT</name>
<dbReference type="PANTHER" id="PTHR23517:SF2">
    <property type="entry name" value="MULTIDRUG RESISTANCE PROTEIN MDTH"/>
    <property type="match status" value="1"/>
</dbReference>
<keyword evidence="4 7" id="KW-0812">Transmembrane</keyword>
<evidence type="ECO:0000256" key="2">
    <source>
        <dbReference type="ARBA" id="ARBA00022448"/>
    </source>
</evidence>
<dbReference type="Gene3D" id="1.20.1250.20">
    <property type="entry name" value="MFS general substrate transporter like domains"/>
    <property type="match status" value="1"/>
</dbReference>
<evidence type="ECO:0000256" key="7">
    <source>
        <dbReference type="SAM" id="Phobius"/>
    </source>
</evidence>
<feature type="transmembrane region" description="Helical" evidence="7">
    <location>
        <begin position="54"/>
        <end position="75"/>
    </location>
</feature>
<evidence type="ECO:0000313" key="9">
    <source>
        <dbReference type="EMBL" id="MCH5599956.1"/>
    </source>
</evidence>
<keyword evidence="5 7" id="KW-1133">Transmembrane helix</keyword>
<organism evidence="9 10">
    <name type="scientific">Niabella ginsengisoli</name>
    <dbReference type="NCBI Taxonomy" id="522298"/>
    <lineage>
        <taxon>Bacteria</taxon>
        <taxon>Pseudomonadati</taxon>
        <taxon>Bacteroidota</taxon>
        <taxon>Chitinophagia</taxon>
        <taxon>Chitinophagales</taxon>
        <taxon>Chitinophagaceae</taxon>
        <taxon>Niabella</taxon>
    </lineage>
</organism>
<dbReference type="EMBL" id="JAKWBL010000004">
    <property type="protein sequence ID" value="MCH5599956.1"/>
    <property type="molecule type" value="Genomic_DNA"/>
</dbReference>
<comment type="caution">
    <text evidence="9">The sequence shown here is derived from an EMBL/GenBank/DDBJ whole genome shotgun (WGS) entry which is preliminary data.</text>
</comment>
<feature type="domain" description="Major facilitator superfamily (MFS) profile" evidence="8">
    <location>
        <begin position="18"/>
        <end position="399"/>
    </location>
</feature>
<accession>A0ABS9SNK1</accession>